<name>A0ACB7ZY60_9AGAM</name>
<reference evidence="1" key="1">
    <citation type="journal article" date="2021" name="New Phytol.">
        <title>Evolutionary innovations through gain and loss of genes in the ectomycorrhizal Boletales.</title>
        <authorList>
            <person name="Wu G."/>
            <person name="Miyauchi S."/>
            <person name="Morin E."/>
            <person name="Kuo A."/>
            <person name="Drula E."/>
            <person name="Varga T."/>
            <person name="Kohler A."/>
            <person name="Feng B."/>
            <person name="Cao Y."/>
            <person name="Lipzen A."/>
            <person name="Daum C."/>
            <person name="Hundley H."/>
            <person name="Pangilinan J."/>
            <person name="Johnson J."/>
            <person name="Barry K."/>
            <person name="LaButti K."/>
            <person name="Ng V."/>
            <person name="Ahrendt S."/>
            <person name="Min B."/>
            <person name="Choi I.G."/>
            <person name="Park H."/>
            <person name="Plett J.M."/>
            <person name="Magnuson J."/>
            <person name="Spatafora J.W."/>
            <person name="Nagy L.G."/>
            <person name="Henrissat B."/>
            <person name="Grigoriev I.V."/>
            <person name="Yang Z.L."/>
            <person name="Xu J."/>
            <person name="Martin F.M."/>
        </authorList>
    </citation>
    <scope>NUCLEOTIDE SEQUENCE</scope>
    <source>
        <strain evidence="1">ATCC 28755</strain>
    </source>
</reference>
<evidence type="ECO:0000313" key="1">
    <source>
        <dbReference type="EMBL" id="KAH7905881.1"/>
    </source>
</evidence>
<dbReference type="Proteomes" id="UP000790377">
    <property type="component" value="Unassembled WGS sequence"/>
</dbReference>
<accession>A0ACB7ZY60</accession>
<sequence length="309" mass="36224">MSQFYEWLRNGYWGYTIPLDVLSGRLADMGYDIEEDNDVEEHRLPPERREQRRLAINATLRKMLIDANLYFKPAKAVLVKLKDEYDEKKKKMSKNQYCWMIAMAYKGACDEGLLPMTKPPNDVWTDLRRLIGLDEGEAPRWGVGPLTPCVPYGMDEGHRTKRNQYWGYAIPLDILCGRLAGMGYDIEEDNDVEEHRLPPERREQRRLAINAALRKMLFDANLYLKPAKAVLVKVKDEYDEKKKKMRKNQYCWMIAMAYKGPCKERLLLEKIPPDEVWTDLRRLIGLDDEGKPEWGKGRPVPPFLPEHDF</sequence>
<organism evidence="1 2">
    <name type="scientific">Hygrophoropsis aurantiaca</name>
    <dbReference type="NCBI Taxonomy" id="72124"/>
    <lineage>
        <taxon>Eukaryota</taxon>
        <taxon>Fungi</taxon>
        <taxon>Dikarya</taxon>
        <taxon>Basidiomycota</taxon>
        <taxon>Agaricomycotina</taxon>
        <taxon>Agaricomycetes</taxon>
        <taxon>Agaricomycetidae</taxon>
        <taxon>Boletales</taxon>
        <taxon>Coniophorineae</taxon>
        <taxon>Hygrophoropsidaceae</taxon>
        <taxon>Hygrophoropsis</taxon>
    </lineage>
</organism>
<dbReference type="EMBL" id="MU268107">
    <property type="protein sequence ID" value="KAH7905881.1"/>
    <property type="molecule type" value="Genomic_DNA"/>
</dbReference>
<protein>
    <submittedName>
        <fullName evidence="1">Uncharacterized protein</fullName>
    </submittedName>
</protein>
<comment type="caution">
    <text evidence="1">The sequence shown here is derived from an EMBL/GenBank/DDBJ whole genome shotgun (WGS) entry which is preliminary data.</text>
</comment>
<gene>
    <name evidence="1" type="ORF">BJ138DRAFT_1163869</name>
</gene>
<keyword evidence="2" id="KW-1185">Reference proteome</keyword>
<proteinExistence type="predicted"/>
<evidence type="ECO:0000313" key="2">
    <source>
        <dbReference type="Proteomes" id="UP000790377"/>
    </source>
</evidence>